<feature type="compositionally biased region" description="Basic and acidic residues" evidence="3">
    <location>
        <begin position="750"/>
        <end position="760"/>
    </location>
</feature>
<dbReference type="EMBL" id="ML734681">
    <property type="protein sequence ID" value="KAB8241751.1"/>
    <property type="molecule type" value="Genomic_DNA"/>
</dbReference>
<protein>
    <submittedName>
        <fullName evidence="4">Uncharacterized protein</fullName>
    </submittedName>
</protein>
<keyword evidence="1 2" id="KW-0175">Coiled coil</keyword>
<evidence type="ECO:0000256" key="3">
    <source>
        <dbReference type="SAM" id="MobiDB-lite"/>
    </source>
</evidence>
<dbReference type="Proteomes" id="UP000325434">
    <property type="component" value="Unassembled WGS sequence"/>
</dbReference>
<dbReference type="InterPro" id="IPR051483">
    <property type="entry name" value="MAP7_domain-containing"/>
</dbReference>
<evidence type="ECO:0000256" key="1">
    <source>
        <dbReference type="ARBA" id="ARBA00023054"/>
    </source>
</evidence>
<dbReference type="VEuPathDB" id="FungiDB:AFLA_013256"/>
<name>A0A5N6GHA3_ASPFL</name>
<feature type="region of interest" description="Disordered" evidence="3">
    <location>
        <begin position="1273"/>
        <end position="1325"/>
    </location>
</feature>
<evidence type="ECO:0000313" key="4">
    <source>
        <dbReference type="EMBL" id="KAB8241751.1"/>
    </source>
</evidence>
<feature type="region of interest" description="Disordered" evidence="3">
    <location>
        <begin position="700"/>
        <end position="760"/>
    </location>
</feature>
<organism evidence="4">
    <name type="scientific">Aspergillus flavus</name>
    <dbReference type="NCBI Taxonomy" id="5059"/>
    <lineage>
        <taxon>Eukaryota</taxon>
        <taxon>Fungi</taxon>
        <taxon>Dikarya</taxon>
        <taxon>Ascomycota</taxon>
        <taxon>Pezizomycotina</taxon>
        <taxon>Eurotiomycetes</taxon>
        <taxon>Eurotiomycetidae</taxon>
        <taxon>Eurotiales</taxon>
        <taxon>Aspergillaceae</taxon>
        <taxon>Aspergillus</taxon>
        <taxon>Aspergillus subgen. Circumdati</taxon>
    </lineage>
</organism>
<dbReference type="VEuPathDB" id="FungiDB:F9C07_2287679"/>
<feature type="coiled-coil region" evidence="2">
    <location>
        <begin position="1501"/>
        <end position="1597"/>
    </location>
</feature>
<feature type="region of interest" description="Disordered" evidence="3">
    <location>
        <begin position="355"/>
        <end position="478"/>
    </location>
</feature>
<dbReference type="PANTHER" id="PTHR15073:SF1">
    <property type="entry name" value="RETICULOCYTE-BINDING PROTEIN HOMOLOG 2A"/>
    <property type="match status" value="1"/>
</dbReference>
<feature type="compositionally biased region" description="Basic and acidic residues" evidence="3">
    <location>
        <begin position="359"/>
        <end position="408"/>
    </location>
</feature>
<reference evidence="4" key="1">
    <citation type="submission" date="2019-04" db="EMBL/GenBank/DDBJ databases">
        <title>Friends and foes A comparative genomics study of 23 Aspergillus species from section Flavi.</title>
        <authorList>
            <consortium name="DOE Joint Genome Institute"/>
            <person name="Kjaerbolling I."/>
            <person name="Vesth T."/>
            <person name="Frisvad J.C."/>
            <person name="Nybo J.L."/>
            <person name="Theobald S."/>
            <person name="Kildgaard S."/>
            <person name="Isbrandt T."/>
            <person name="Kuo A."/>
            <person name="Sato A."/>
            <person name="Lyhne E.K."/>
            <person name="Kogle M.E."/>
            <person name="Wiebenga A."/>
            <person name="Kun R.S."/>
            <person name="Lubbers R.J."/>
            <person name="Makela M.R."/>
            <person name="Barry K."/>
            <person name="Chovatia M."/>
            <person name="Clum A."/>
            <person name="Daum C."/>
            <person name="Haridas S."/>
            <person name="He G."/>
            <person name="LaButti K."/>
            <person name="Lipzen A."/>
            <person name="Mondo S."/>
            <person name="Riley R."/>
            <person name="Salamov A."/>
            <person name="Simmons B.A."/>
            <person name="Magnuson J.K."/>
            <person name="Henrissat B."/>
            <person name="Mortensen U.H."/>
            <person name="Larsen T.O."/>
            <person name="Devries R.P."/>
            <person name="Grigoriev I.V."/>
            <person name="Machida M."/>
            <person name="Baker S.E."/>
            <person name="Andersen M.R."/>
        </authorList>
    </citation>
    <scope>NUCLEOTIDE SEQUENCE [LARGE SCALE GENOMIC DNA]</scope>
    <source>
        <strain evidence="4">CBS 121.62</strain>
    </source>
</reference>
<gene>
    <name evidence="4" type="ORF">BDV35DRAFT_397402</name>
</gene>
<accession>A0A5N6GHA3</accession>
<feature type="compositionally biased region" description="Basic and acidic residues" evidence="3">
    <location>
        <begin position="718"/>
        <end position="743"/>
    </location>
</feature>
<dbReference type="PANTHER" id="PTHR15073">
    <property type="entry name" value="MICROTUBULE-ASSOCIATED PROTEIN"/>
    <property type="match status" value="1"/>
</dbReference>
<sequence>MTASKTGVNLSNPGDLTLKKQLDLLEASGAVKRFDSHPFVKNIIDSRSLLTRKDIEVGPDHPTTSSQLRRAAAKNNTLVVGGAVVKNLSLLLAKDQDTVAEVPLRALPAVTKPTPKANSLLIAPVNADHLTLLLSPPSPTSYFQFTSHVAPDPVRASSFADEATDADTSMPADIINGYSLSGDLENFWGIKGLTGKLYVYNGDTVREKVRFSDFAFDAEKNKPLSKLEHSPLAKFFPHIDLEPIKQLPINNVEFTYTEADNDFLYKKGLRLEGDVRCTGHLQPVADMLRGIYGDKDAPSKLHVSAHLSDERDWTKAPKITKLILSATLVDGKLKVWDFLAFDSVDVQILALQKDKQKKVKDDKDKDESNDAATEAKDEKQATDPESKAGKVTDKATEKVPDKAAEKVSKATGIASKASDYKAPKEAEATRSQEVSKKATKESTEKGKEDAKDDKQGEGEAKEGDTSAIDEKADQKAPAKPSKTWEFGLCILGTGSLINLPKATKPLWVKYRMARDPQETTKALYKVHITAEDWKNAFGVKNLNLTEPDFTASFEAGSFASTAQLNTTANVSFADIKVDLQGKLSRDDSYLVGQVGTFTYSQLLQAYAQIRGDQTPELSPLDAYGNDLKFDDVHLRLSRDMIEKALELSGKVTFNKHYSTNAAIKIGSAGLAIHGDVTDFKIEGTEITVKKAALHIEIGAKPPKIEKTNQGEKEEDEKEKEKESKAIEDAPKEKAANSKAKTPDSIDPSAENDKIEKKEEAIDKNLRNRKSKFSVTGDIDYSGRNFRVGLFYGRQAQTKKREWLVYGIADRFNLSELFHNVKDTDFDFTLKNVALVAASKGYVDNGEINVKGYTIKDGISLWAIIEPPMPIAKLNVNHERSLLALKLAVNYSQGIYTVGLEMPETFSVYSPKEHPKYGLEKFTAGMEVATDPKLTLGATLKIFMPDQEPLDVEIMVKGGMVNASASLRTTTPWINPFNVSKHIILEEIGGESGFDYATVAEQGPSDVAIIAKLQIEETKAGVAMKVSETDGEMLSVSVDKFNVCKIIRYAGQLTEIKELQKIGNGEDVFIINQGSLYISSGVRIGGKSYPRGISASASVTIFDQTGQFDARVDDSGFTGKGSIDRFKLGALEVSAASDVTKPATFDIAMTQDEQKIKVDGMIHYHDIKLLALVDADLQKLPPMFNAHLLLEFTGQYKIDFFFNASLGSVKSLSEVNLDFSALIEGDLFDLICDGVNSFLDRTQKLVDQGFDSAKQKLENELSEKNKELKSLQEDLERRDQGMKEHEKKRQHDLEEAKRKVKENNDKLAALEKDVKDAKKNKEDAEKRYRNELKKQQEERNEIVARKRREYEEKLRKLENDERDYRTKKENLEATHRTNYGEKETALAWFKQHKEDTWNDFQKAQKTMHDWDDRWNNASWLDKSFDVNLKAGVNKAKWDLNVAAAAWVGVTKAEEGFVEFTHWPAYNALMQEINSAIKDLTKAVTAVQEFRQGGVDAFIFAVVNDEDRKVKEKEDQLNLLLDSNSKEQKAIRDAEGKLDANKSNILEIIQENDNKIRELEENNERKVLQQEYDNKRAECKKLENAVHTVEHVLNSLQADFDNGIIAIKGEVTAWRDFLPRITRIEAKASSNALKSNEPIFVIVTAVYKGITKTFGVQWTPNSKSKPYDLYKAIGDSAKGSFPVPAGSS</sequence>
<feature type="compositionally biased region" description="Basic and acidic residues" evidence="3">
    <location>
        <begin position="418"/>
        <end position="476"/>
    </location>
</feature>
<feature type="compositionally biased region" description="Basic and acidic residues" evidence="3">
    <location>
        <begin position="702"/>
        <end position="711"/>
    </location>
</feature>
<evidence type="ECO:0000256" key="2">
    <source>
        <dbReference type="SAM" id="Coils"/>
    </source>
</evidence>
<proteinExistence type="predicted"/>